<dbReference type="PANTHER" id="PTHR21139">
    <property type="entry name" value="TRIOSEPHOSPHATE ISOMERASE"/>
    <property type="match status" value="1"/>
</dbReference>
<gene>
    <name evidence="2" type="ORF">S06H3_61674</name>
</gene>
<dbReference type="AlphaFoldDB" id="X1RG34"/>
<feature type="non-terminal residue" evidence="2">
    <location>
        <position position="1"/>
    </location>
</feature>
<evidence type="ECO:0008006" key="3">
    <source>
        <dbReference type="Google" id="ProtNLM"/>
    </source>
</evidence>
<evidence type="ECO:0000313" key="2">
    <source>
        <dbReference type="EMBL" id="GAI54539.1"/>
    </source>
</evidence>
<dbReference type="InterPro" id="IPR013785">
    <property type="entry name" value="Aldolase_TIM"/>
</dbReference>
<proteinExistence type="predicted"/>
<dbReference type="PROSITE" id="PS00171">
    <property type="entry name" value="TIM_1"/>
    <property type="match status" value="1"/>
</dbReference>
<dbReference type="Pfam" id="PF00121">
    <property type="entry name" value="TIM"/>
    <property type="match status" value="1"/>
</dbReference>
<dbReference type="GO" id="GO:0004807">
    <property type="term" value="F:triose-phosphate isomerase activity"/>
    <property type="evidence" value="ECO:0007669"/>
    <property type="project" value="InterPro"/>
</dbReference>
<comment type="caution">
    <text evidence="2">The sequence shown here is derived from an EMBL/GenBank/DDBJ whole genome shotgun (WGS) entry which is preliminary data.</text>
</comment>
<dbReference type="PANTHER" id="PTHR21139:SF42">
    <property type="entry name" value="TRIOSEPHOSPHATE ISOMERASE"/>
    <property type="match status" value="1"/>
</dbReference>
<reference evidence="2" key="1">
    <citation type="journal article" date="2014" name="Front. Microbiol.">
        <title>High frequency of phylogenetically diverse reductive dehalogenase-homologous genes in deep subseafloor sedimentary metagenomes.</title>
        <authorList>
            <person name="Kawai M."/>
            <person name="Futagami T."/>
            <person name="Toyoda A."/>
            <person name="Takaki Y."/>
            <person name="Nishi S."/>
            <person name="Hori S."/>
            <person name="Arai W."/>
            <person name="Tsubouchi T."/>
            <person name="Morono Y."/>
            <person name="Uchiyama I."/>
            <person name="Ito T."/>
            <person name="Fujiyama A."/>
            <person name="Inagaki F."/>
            <person name="Takami H."/>
        </authorList>
    </citation>
    <scope>NUCLEOTIDE SEQUENCE</scope>
    <source>
        <strain evidence="2">Expedition CK06-06</strain>
    </source>
</reference>
<organism evidence="2">
    <name type="scientific">marine sediment metagenome</name>
    <dbReference type="NCBI Taxonomy" id="412755"/>
    <lineage>
        <taxon>unclassified sequences</taxon>
        <taxon>metagenomes</taxon>
        <taxon>ecological metagenomes</taxon>
    </lineage>
</organism>
<dbReference type="SUPFAM" id="SSF51351">
    <property type="entry name" value="Triosephosphate isomerase (TIM)"/>
    <property type="match status" value="1"/>
</dbReference>
<dbReference type="GO" id="GO:0006094">
    <property type="term" value="P:gluconeogenesis"/>
    <property type="evidence" value="ECO:0007669"/>
    <property type="project" value="TreeGrafter"/>
</dbReference>
<dbReference type="PROSITE" id="PS51440">
    <property type="entry name" value="TIM_2"/>
    <property type="match status" value="1"/>
</dbReference>
<dbReference type="GO" id="GO:0019563">
    <property type="term" value="P:glycerol catabolic process"/>
    <property type="evidence" value="ECO:0007669"/>
    <property type="project" value="TreeGrafter"/>
</dbReference>
<evidence type="ECO:0000256" key="1">
    <source>
        <dbReference type="ARBA" id="ARBA00023235"/>
    </source>
</evidence>
<accession>X1RG34</accession>
<dbReference type="EMBL" id="BARV01040493">
    <property type="protein sequence ID" value="GAI54539.1"/>
    <property type="molecule type" value="Genomic_DNA"/>
</dbReference>
<protein>
    <recommendedName>
        <fullName evidence="3">Triosephosphate isomerase</fullName>
    </recommendedName>
</protein>
<dbReference type="Gene3D" id="3.20.20.70">
    <property type="entry name" value="Aldolase class I"/>
    <property type="match status" value="1"/>
</dbReference>
<name>X1RG34_9ZZZZ</name>
<dbReference type="InterPro" id="IPR000652">
    <property type="entry name" value="Triosephosphate_isomerase"/>
</dbReference>
<dbReference type="CDD" id="cd00311">
    <property type="entry name" value="TIM"/>
    <property type="match status" value="1"/>
</dbReference>
<dbReference type="InterPro" id="IPR020861">
    <property type="entry name" value="Triosephosphate_isomerase_AS"/>
</dbReference>
<dbReference type="InterPro" id="IPR035990">
    <property type="entry name" value="TIM_sf"/>
</dbReference>
<dbReference type="GO" id="GO:0006096">
    <property type="term" value="P:glycolytic process"/>
    <property type="evidence" value="ECO:0007669"/>
    <property type="project" value="TreeGrafter"/>
</dbReference>
<dbReference type="GO" id="GO:0005829">
    <property type="term" value="C:cytosol"/>
    <property type="evidence" value="ECO:0007669"/>
    <property type="project" value="TreeGrafter"/>
</dbReference>
<keyword evidence="1" id="KW-0413">Isomerase</keyword>
<sequence>KVSAVTIAYEPVWAIGTGLTATPQQAQEVHDFIRKLLGQMYNDQLAEEIRILYGGSAKPNNAADLMGQPNIDGLLVGGASLKADDFLAIIQ</sequence>
<dbReference type="GO" id="GO:0046166">
    <property type="term" value="P:glyceraldehyde-3-phosphate biosynthetic process"/>
    <property type="evidence" value="ECO:0007669"/>
    <property type="project" value="TreeGrafter"/>
</dbReference>